<feature type="region of interest" description="Disordered" evidence="1">
    <location>
        <begin position="433"/>
        <end position="457"/>
    </location>
</feature>
<proteinExistence type="predicted"/>
<accession>A0A2N3J5V9</accession>
<dbReference type="GO" id="GO:0006355">
    <property type="term" value="P:regulation of DNA-templated transcription"/>
    <property type="evidence" value="ECO:0007669"/>
    <property type="project" value="InterPro"/>
</dbReference>
<protein>
    <submittedName>
        <fullName evidence="2">Uncharacterized protein</fullName>
    </submittedName>
</protein>
<comment type="caution">
    <text evidence="2">The sequence shown here is derived from an EMBL/GenBank/DDBJ whole genome shotgun (WGS) entry which is preliminary data.</text>
</comment>
<name>A0A2N3J5V9_AERSO</name>
<dbReference type="RefSeq" id="WP_101316240.1">
    <property type="nucleotide sequence ID" value="NZ_CAWNSS010000014.1"/>
</dbReference>
<organism evidence="2 3">
    <name type="scientific">Aeromonas sobria</name>
    <dbReference type="NCBI Taxonomy" id="646"/>
    <lineage>
        <taxon>Bacteria</taxon>
        <taxon>Pseudomonadati</taxon>
        <taxon>Pseudomonadota</taxon>
        <taxon>Gammaproteobacteria</taxon>
        <taxon>Aeromonadales</taxon>
        <taxon>Aeromonadaceae</taxon>
        <taxon>Aeromonas</taxon>
    </lineage>
</organism>
<dbReference type="SUPFAM" id="SSF47598">
    <property type="entry name" value="Ribbon-helix-helix"/>
    <property type="match status" value="1"/>
</dbReference>
<evidence type="ECO:0000256" key="1">
    <source>
        <dbReference type="SAM" id="MobiDB-lite"/>
    </source>
</evidence>
<evidence type="ECO:0000313" key="2">
    <source>
        <dbReference type="EMBL" id="PKQ81761.1"/>
    </source>
</evidence>
<dbReference type="AlphaFoldDB" id="A0A2N3J5V9"/>
<dbReference type="InterPro" id="IPR010985">
    <property type="entry name" value="Ribbon_hlx_hlx"/>
</dbReference>
<gene>
    <name evidence="2" type="ORF">AOX56_10745</name>
</gene>
<dbReference type="EMBL" id="LJZX01000014">
    <property type="protein sequence ID" value="PKQ81761.1"/>
    <property type="molecule type" value="Genomic_DNA"/>
</dbReference>
<reference evidence="2 3" key="1">
    <citation type="journal article" date="2017" name="Front. Microbiol.">
        <title>Strong Genomic and Phenotypic Heterogeneity in the Aeromonas sobria Species Complex.</title>
        <authorList>
            <person name="Gauthier J."/>
            <person name="Vincent A.T."/>
            <person name="Charette S.J."/>
            <person name="Derome N."/>
        </authorList>
    </citation>
    <scope>NUCLEOTIDE SEQUENCE [LARGE SCALE GENOMIC DNA]</scope>
    <source>
        <strain evidence="2 3">JF2635</strain>
    </source>
</reference>
<dbReference type="Proteomes" id="UP000233526">
    <property type="component" value="Unassembled WGS sequence"/>
</dbReference>
<evidence type="ECO:0000313" key="3">
    <source>
        <dbReference type="Proteomes" id="UP000233526"/>
    </source>
</evidence>
<sequence length="457" mass="53359">MKYQRVFNFIYFGFIDNESMTKNPTINVDKLNRTLNQLGDDYKNHEGLYKHAALMSADLLHRYLLEDVRHYKETRPWILPIDYMSLVVAEKDGNKDLKSHQIQRSTDVDCVCLIHETYIAKCELIEIANHQYDEFKAILSLKELVRVDSDKYPEFYNHFELYIKFFNHEIEKNSLYILDNFNHPDLTLHNRLLAINLIEKISSFKKIHLEEMGMNVKVKGLTEFFCHVVAGSILTPNLLPALQAFIDLLLFPVLFKNENVLASRRQYIEWVVNEVHEECQNIRILRYQKRIKTLADKHGEKLTNYIAKNICSKFSEKSWFCKMQDSAIKSGQHYDFVITALSLLPAKTNFRTVLNNATSYMSTKKHCDATSDSKSTVKLNIDLDEQLKKTIGDVCEKEEISIRKFVTEAILNELERYYPEEFDAYIDGDKVTRRPPSASALRRGAAYKKTKGNDHLQ</sequence>